<comment type="cofactor">
    <cofactor evidence="4">
        <name>Mg(2+)</name>
        <dbReference type="ChEBI" id="CHEBI:18420"/>
    </cofactor>
</comment>
<keyword evidence="10" id="KW-0067">ATP-binding</keyword>
<dbReference type="InterPro" id="IPR003594">
    <property type="entry name" value="HATPase_dom"/>
</dbReference>
<dbReference type="InterPro" id="IPR002205">
    <property type="entry name" value="Topo_IIA_dom_A"/>
</dbReference>
<dbReference type="Pfam" id="PF00521">
    <property type="entry name" value="DNA_topoisoIV"/>
    <property type="match status" value="2"/>
</dbReference>
<dbReference type="EMBL" id="KC008572">
    <property type="protein sequence ID" value="AGF85422.1"/>
    <property type="molecule type" value="Genomic_DNA"/>
</dbReference>
<dbReference type="GO" id="GO:0003677">
    <property type="term" value="F:DNA binding"/>
    <property type="evidence" value="ECO:0007669"/>
    <property type="project" value="UniProtKB-UniRule"/>
</dbReference>
<keyword evidence="9" id="KW-0547">Nucleotide-binding</keyword>
<dbReference type="PANTHER" id="PTHR10169">
    <property type="entry name" value="DNA TOPOISOMERASE/GYRASE"/>
    <property type="match status" value="1"/>
</dbReference>
<feature type="active site" description="O-(5'-phospho-DNA)-tyrosine intermediate" evidence="16">
    <location>
        <position position="821"/>
    </location>
</feature>
<keyword evidence="13 16" id="KW-0238">DNA-binding</keyword>
<evidence type="ECO:0000259" key="20">
    <source>
        <dbReference type="PROSITE" id="PS52040"/>
    </source>
</evidence>
<dbReference type="InterPro" id="IPR013759">
    <property type="entry name" value="Topo_IIA_B_C"/>
</dbReference>
<evidence type="ECO:0000256" key="7">
    <source>
        <dbReference type="ARBA" id="ARBA00019635"/>
    </source>
</evidence>
<feature type="domain" description="Toprim" evidence="19">
    <location>
        <begin position="438"/>
        <end position="552"/>
    </location>
</feature>
<evidence type="ECO:0000256" key="8">
    <source>
        <dbReference type="ARBA" id="ARBA00022723"/>
    </source>
</evidence>
<evidence type="ECO:0000256" key="12">
    <source>
        <dbReference type="ARBA" id="ARBA00023029"/>
    </source>
</evidence>
<dbReference type="InterPro" id="IPR013757">
    <property type="entry name" value="Topo_IIA_A_a_sf"/>
</dbReference>
<keyword evidence="14 16" id="KW-0413">Isomerase</keyword>
<dbReference type="InterPro" id="IPR014721">
    <property type="entry name" value="Ribsml_uS5_D2-typ_fold_subgr"/>
</dbReference>
<dbReference type="PRINTS" id="PR00418">
    <property type="entry name" value="TPI2FAMILY"/>
</dbReference>
<dbReference type="SUPFAM" id="SSF54211">
    <property type="entry name" value="Ribosomal protein S5 domain 2-like"/>
    <property type="match status" value="1"/>
</dbReference>
<reference evidence="21 22" key="1">
    <citation type="submission" date="2012-10" db="EMBL/GenBank/DDBJ databases">
        <title>Complete genome sequence of Moumouvirus goulette.</title>
        <authorList>
            <person name="Fournous G."/>
            <person name="Bougalmi M."/>
            <person name="Colson P."/>
        </authorList>
    </citation>
    <scope>NUCLEOTIDE SEQUENCE [LARGE SCALE GENOMIC DNA]</scope>
</reference>
<dbReference type="Proteomes" id="UP000241071">
    <property type="component" value="Segment"/>
</dbReference>
<dbReference type="InterPro" id="IPR013758">
    <property type="entry name" value="Topo_IIA_A/C_ab"/>
</dbReference>
<evidence type="ECO:0000256" key="2">
    <source>
        <dbReference type="ARBA" id="ARBA00001913"/>
    </source>
</evidence>
<keyword evidence="11" id="KW-0460">Magnesium</keyword>
<dbReference type="PROSITE" id="PS52040">
    <property type="entry name" value="TOPO_IIA"/>
    <property type="match status" value="1"/>
</dbReference>
<evidence type="ECO:0000256" key="10">
    <source>
        <dbReference type="ARBA" id="ARBA00022840"/>
    </source>
</evidence>
<dbReference type="FunFam" id="3.90.199.10:FF:000002">
    <property type="entry name" value="DNA topoisomerase 2"/>
    <property type="match status" value="1"/>
</dbReference>
<keyword evidence="8" id="KW-0479">Metal-binding</keyword>
<evidence type="ECO:0000256" key="18">
    <source>
        <dbReference type="SAM" id="MobiDB-lite"/>
    </source>
</evidence>
<dbReference type="FunFam" id="3.40.50.670:FF:000001">
    <property type="entry name" value="DNA topoisomerase 2"/>
    <property type="match status" value="1"/>
</dbReference>
<dbReference type="Gene3D" id="3.30.1360.40">
    <property type="match status" value="1"/>
</dbReference>
<dbReference type="Pfam" id="PF16898">
    <property type="entry name" value="TOPRIM_C"/>
    <property type="match status" value="2"/>
</dbReference>
<evidence type="ECO:0000256" key="14">
    <source>
        <dbReference type="ARBA" id="ARBA00023235"/>
    </source>
</evidence>
<dbReference type="InterPro" id="IPR001241">
    <property type="entry name" value="Topo_IIA"/>
</dbReference>
<dbReference type="InterPro" id="IPR036890">
    <property type="entry name" value="HATPase_C_sf"/>
</dbReference>
<dbReference type="GO" id="GO:0046872">
    <property type="term" value="F:metal ion binding"/>
    <property type="evidence" value="ECO:0007669"/>
    <property type="project" value="UniProtKB-KW"/>
</dbReference>
<dbReference type="InterPro" id="IPR031660">
    <property type="entry name" value="TOPRIM_C"/>
</dbReference>
<evidence type="ECO:0000256" key="9">
    <source>
        <dbReference type="ARBA" id="ARBA00022741"/>
    </source>
</evidence>
<comment type="similarity">
    <text evidence="5">Belongs to the type II topoisomerase family.</text>
</comment>
<dbReference type="PROSITE" id="PS50880">
    <property type="entry name" value="TOPRIM"/>
    <property type="match status" value="1"/>
</dbReference>
<dbReference type="InterPro" id="IPR013760">
    <property type="entry name" value="Topo_IIA-like_dom_sf"/>
</dbReference>
<dbReference type="InterPro" id="IPR018522">
    <property type="entry name" value="TopoIIA_CS"/>
</dbReference>
<dbReference type="GO" id="GO:0000819">
    <property type="term" value="P:sister chromatid segregation"/>
    <property type="evidence" value="ECO:0007669"/>
    <property type="project" value="TreeGrafter"/>
</dbReference>
<dbReference type="Pfam" id="PF00204">
    <property type="entry name" value="DNA_gyraseB"/>
    <property type="match status" value="1"/>
</dbReference>
<dbReference type="Gene3D" id="3.40.50.670">
    <property type="match status" value="2"/>
</dbReference>
<dbReference type="GO" id="GO:0005524">
    <property type="term" value="F:ATP binding"/>
    <property type="evidence" value="ECO:0007669"/>
    <property type="project" value="UniProtKB-KW"/>
</dbReference>
<evidence type="ECO:0000259" key="19">
    <source>
        <dbReference type="PROSITE" id="PS50880"/>
    </source>
</evidence>
<sequence>MSKTSKKSSEKSIEEKYQKKNLHEHILHSPDTYIGSIEDKTCHMWIYNEKAKDGDAQIIYKEITYVPGLYKIYDEVLVNAADHNNRCDSCNIIKVNIEQDTGKITVWNNGDGIDVVEHKQHKILVPSMIFGELLTSTNYDKNEKKTVGGKNGFGSKLANIYSTEFYVETVDVKRGKKFYQKFTDNMYNKEKAKVTSIKTKTPYTKITFVPDFKKFGLKGLTDDILALFKKRVYDLAMTTTAKIFYNDKLIPQNNFNKYIDLYFPEGTGHKKVIDISQNRWKVCAVYDPTDQLEHQNISFVNSICTSRGGTHVDQVVNQVVKNLKEAVAKKVKGLQVKPTMIKENLIFFIDSIIENPDFDTQTKEYLTKKPTNFGSNFVVTDDFIKKVIKTGVVSQIIANAQAKAEASLSKTDGKGKGPVRYEKLYNAHKAGTKEGYKCTLILTEGDSAKAFAMSGLNVVGRDYYGIFPLKGKPLNVRTKSPAIVASNEEITAIKKIVGLEQGKVYNDLKELRYGSIMILADQDVDGYHIKGLIMNLIHRFWPSLAKYEGFIQSFATPLLKASKGKGKNREVIEFTNPQSFEEWKLKNNGGKGWTIKYYKGLGTSTAAEAQECFTDLDKKRIRYFWESKRVSEEKKKENTENKKSKKKVKSDFIEEESDIISEIYKPRCKDLCEDAITLAFDKKREDDRKLWINTYNPNNYIDNSQKRVSYYDFIHRELISFSVDDNMRSIPNMADGFKPSQRKVFYGSEEEGIYKEEIKVSELQGAVSKRTKYHHGEQSMTETIIKMAQNYVGSNNINLLLPNGQFGTRLSGGKDNASARYIFTQLNQLAKYIFVQHDFDVLQHQFEDNKMIEPVFYVPVIPMILVNGTDGIGTGYSTNVPPCNPRNIHENILRILNDQKPKTMKPWYRNFTGTVEKIDNNKYISRAKYEIIGNDTIHITDLPIGTWTDDYKAFLDNLINQGTFQRAEDKKAAKLAETETNVRGKSGTKKNTRSRNSKSSKFLAKKSQKSATAKVAKKNPVASSIKNYVEDCTEIRVSFTITFHPGKLSQLIKQGELDKGLKLVSHIRLSNMHLFNEFGKIKKYNSYTEILNNFIQVRLELYQKRKDYLLGKWKKEMDMLKWKVKFIEYVIDGTIIIFKNGKSKKKEEIMKKLEELKFPKFITGAEKNPSYTYITSTGLFNLTLEEVEKLKQLLADKKEEIATLEAKSPKDIWIEELDLFFEAYNKWEAETDADYEALLINRVKPKSKKKETVLLLKNNSITI</sequence>
<dbReference type="Gene3D" id="3.30.230.10">
    <property type="match status" value="1"/>
</dbReference>
<evidence type="ECO:0000256" key="1">
    <source>
        <dbReference type="ARBA" id="ARBA00000185"/>
    </source>
</evidence>
<dbReference type="SMART" id="SM00433">
    <property type="entry name" value="TOP2c"/>
    <property type="match status" value="1"/>
</dbReference>
<dbReference type="Gene3D" id="3.30.565.10">
    <property type="entry name" value="Histidine kinase-like ATPase, C-terminal domain"/>
    <property type="match status" value="1"/>
</dbReference>
<evidence type="ECO:0000256" key="5">
    <source>
        <dbReference type="ARBA" id="ARBA00011080"/>
    </source>
</evidence>
<protein>
    <recommendedName>
        <fullName evidence="7">DNA topoisomerase 2</fullName>
        <ecNumber evidence="6">5.6.2.2</ecNumber>
    </recommendedName>
    <alternativeName>
        <fullName evidence="15">DNA topoisomerase II</fullName>
    </alternativeName>
</protein>
<evidence type="ECO:0000256" key="13">
    <source>
        <dbReference type="ARBA" id="ARBA00023125"/>
    </source>
</evidence>
<dbReference type="PROSITE" id="PS00177">
    <property type="entry name" value="TOPOISOMERASE_II"/>
    <property type="match status" value="1"/>
</dbReference>
<dbReference type="Pfam" id="PF02518">
    <property type="entry name" value="HATPase_c"/>
    <property type="match status" value="1"/>
</dbReference>
<name>M1PXF3_9VIRU</name>
<feature type="coiled-coil region" evidence="17">
    <location>
        <begin position="1180"/>
        <end position="1207"/>
    </location>
</feature>
<evidence type="ECO:0000256" key="16">
    <source>
        <dbReference type="PROSITE-ProRule" id="PRU01384"/>
    </source>
</evidence>
<dbReference type="SMART" id="SM00434">
    <property type="entry name" value="TOP4c"/>
    <property type="match status" value="1"/>
</dbReference>
<dbReference type="EC" id="5.6.2.2" evidence="6"/>
<dbReference type="Gene3D" id="3.30.1490.30">
    <property type="match status" value="1"/>
</dbReference>
<evidence type="ECO:0000313" key="21">
    <source>
        <dbReference type="EMBL" id="AGF85422.1"/>
    </source>
</evidence>
<dbReference type="Gene3D" id="3.90.199.10">
    <property type="entry name" value="Topoisomerase II, domain 5"/>
    <property type="match status" value="1"/>
</dbReference>
<dbReference type="SUPFAM" id="SSF56719">
    <property type="entry name" value="Type II DNA topoisomerase"/>
    <property type="match status" value="1"/>
</dbReference>
<dbReference type="Gene3D" id="1.10.268.10">
    <property type="entry name" value="Topoisomerase, domain 3"/>
    <property type="match status" value="1"/>
</dbReference>
<comment type="catalytic activity">
    <reaction evidence="1 16">
        <text>ATP-dependent breakage, passage and rejoining of double-stranded DNA.</text>
        <dbReference type="EC" id="5.6.2.2"/>
    </reaction>
</comment>
<evidence type="ECO:0000256" key="4">
    <source>
        <dbReference type="ARBA" id="ARBA00001946"/>
    </source>
</evidence>
<dbReference type="Pfam" id="PF01751">
    <property type="entry name" value="Toprim"/>
    <property type="match status" value="1"/>
</dbReference>
<keyword evidence="17" id="KW-0175">Coiled coil</keyword>
<dbReference type="PRINTS" id="PR01158">
    <property type="entry name" value="TOPISMRASEII"/>
</dbReference>
<feature type="region of interest" description="Disordered" evidence="18">
    <location>
        <begin position="974"/>
        <end position="1011"/>
    </location>
</feature>
<dbReference type="GO" id="GO:0006265">
    <property type="term" value="P:DNA topological change"/>
    <property type="evidence" value="ECO:0007669"/>
    <property type="project" value="UniProtKB-UniRule"/>
</dbReference>
<proteinExistence type="inferred from homology"/>
<dbReference type="GO" id="GO:0003918">
    <property type="term" value="F:DNA topoisomerase type II (double strand cut, ATP-hydrolyzing) activity"/>
    <property type="evidence" value="ECO:0007669"/>
    <property type="project" value="UniProtKB-EC"/>
</dbReference>
<evidence type="ECO:0000256" key="15">
    <source>
        <dbReference type="ARBA" id="ARBA00031138"/>
    </source>
</evidence>
<organism evidence="21 22">
    <name type="scientific">Moumouvirus goulette</name>
    <dbReference type="NCBI Taxonomy" id="1247379"/>
    <lineage>
        <taxon>Viruses</taxon>
        <taxon>Varidnaviria</taxon>
        <taxon>Bamfordvirae</taxon>
        <taxon>Nucleocytoviricota</taxon>
        <taxon>Megaviricetes</taxon>
        <taxon>Imitervirales</taxon>
        <taxon>Mimiviridae</taxon>
        <taxon>Megamimivirinae</taxon>
        <taxon>Moumouvirus</taxon>
        <taxon>Moumouvirus goulettemassiliense</taxon>
    </lineage>
</organism>
<comment type="cofactor">
    <cofactor evidence="3">
        <name>Mn(2+)</name>
        <dbReference type="ChEBI" id="CHEBI:29035"/>
    </cofactor>
</comment>
<evidence type="ECO:0000256" key="3">
    <source>
        <dbReference type="ARBA" id="ARBA00001936"/>
    </source>
</evidence>
<keyword evidence="22" id="KW-1185">Reference proteome</keyword>
<dbReference type="PANTHER" id="PTHR10169:SF38">
    <property type="entry name" value="DNA TOPOISOMERASE 2"/>
    <property type="match status" value="1"/>
</dbReference>
<feature type="domain" description="Topo IIA-type catalytic" evidence="20">
    <location>
        <begin position="730"/>
        <end position="1217"/>
    </location>
</feature>
<dbReference type="InterPro" id="IPR001154">
    <property type="entry name" value="TopoII_euk"/>
</dbReference>
<feature type="compositionally biased region" description="Basic residues" evidence="18">
    <location>
        <begin position="986"/>
        <end position="1008"/>
    </location>
</feature>
<evidence type="ECO:0000256" key="6">
    <source>
        <dbReference type="ARBA" id="ARBA00012895"/>
    </source>
</evidence>
<dbReference type="InterPro" id="IPR020568">
    <property type="entry name" value="Ribosomal_Su5_D2-typ_SF"/>
</dbReference>
<evidence type="ECO:0000256" key="11">
    <source>
        <dbReference type="ARBA" id="ARBA00022842"/>
    </source>
</evidence>
<dbReference type="InterPro" id="IPR006171">
    <property type="entry name" value="TOPRIM_dom"/>
</dbReference>
<evidence type="ECO:0000313" key="22">
    <source>
        <dbReference type="Proteomes" id="UP000241071"/>
    </source>
</evidence>
<comment type="cofactor">
    <cofactor evidence="2">
        <name>Ca(2+)</name>
        <dbReference type="ChEBI" id="CHEBI:29108"/>
    </cofactor>
</comment>
<keyword evidence="12 16" id="KW-0799">Topoisomerase</keyword>
<dbReference type="SUPFAM" id="SSF55874">
    <property type="entry name" value="ATPase domain of HSP90 chaperone/DNA topoisomerase II/histidine kinase"/>
    <property type="match status" value="1"/>
</dbReference>
<dbReference type="InterPro" id="IPR013506">
    <property type="entry name" value="Topo_IIA_bsu_dom2"/>
</dbReference>
<evidence type="ECO:0000256" key="17">
    <source>
        <dbReference type="SAM" id="Coils"/>
    </source>
</evidence>
<dbReference type="InterPro" id="IPR050634">
    <property type="entry name" value="DNA_Topoisomerase_II"/>
</dbReference>
<gene>
    <name evidence="21" type="ORF">glt_00613</name>
</gene>
<accession>M1PXF3</accession>